<accession>A0ABM7ZTK5</accession>
<keyword evidence="1" id="KW-0808">Transferase</keyword>
<dbReference type="CDD" id="cd02440">
    <property type="entry name" value="AdoMet_MTases"/>
    <property type="match status" value="1"/>
</dbReference>
<name>A0ABM7ZTK5_STRNI</name>
<dbReference type="PANTHER" id="PTHR43167:SF1">
    <property type="entry name" value="PUTATIVE (AFU_ORTHOLOGUE AFUA_6G01830)-RELATED"/>
    <property type="match status" value="1"/>
</dbReference>
<proteinExistence type="predicted"/>
<dbReference type="GO" id="GO:0016740">
    <property type="term" value="F:transferase activity"/>
    <property type="evidence" value="ECO:0007669"/>
    <property type="project" value="UniProtKB-KW"/>
</dbReference>
<evidence type="ECO:0000313" key="2">
    <source>
        <dbReference type="Proteomes" id="UP001059597"/>
    </source>
</evidence>
<evidence type="ECO:0000313" key="1">
    <source>
        <dbReference type="EMBL" id="BDM69721.1"/>
    </source>
</evidence>
<dbReference type="Proteomes" id="UP001059597">
    <property type="component" value="Chromosome"/>
</dbReference>
<reference evidence="1" key="1">
    <citation type="submission" date="2022-06" db="EMBL/GenBank/DDBJ databases">
        <title>Complete genome sequence of Streptomyces nigrescens HEK616.</title>
        <authorList>
            <person name="Asamizu S."/>
            <person name="Onaka H."/>
        </authorList>
    </citation>
    <scope>NUCLEOTIDE SEQUENCE</scope>
    <source>
        <strain evidence="1">HEK616</strain>
    </source>
</reference>
<organism evidence="1 2">
    <name type="scientific">Streptomyces nigrescens</name>
    <dbReference type="NCBI Taxonomy" id="1920"/>
    <lineage>
        <taxon>Bacteria</taxon>
        <taxon>Bacillati</taxon>
        <taxon>Actinomycetota</taxon>
        <taxon>Actinomycetes</taxon>
        <taxon>Kitasatosporales</taxon>
        <taxon>Streptomycetaceae</taxon>
        <taxon>Streptomyces</taxon>
    </lineage>
</organism>
<dbReference type="PANTHER" id="PTHR43167">
    <property type="entry name" value="PUTATIVE (AFU_ORTHOLOGUE AFUA_6G01830)-RELATED"/>
    <property type="match status" value="1"/>
</dbReference>
<gene>
    <name evidence="1" type="ORF">HEK616_32080</name>
</gene>
<dbReference type="InterPro" id="IPR029063">
    <property type="entry name" value="SAM-dependent_MTases_sf"/>
</dbReference>
<sequence length="203" mass="21721">MQGMSLQGTDAYRNNDALPVLVRRAVEAARTHGFAYSCRPEQGRLLQVLAAGAPHRVAETGTGCGVGLAWLASGASPATRLISIERDPERARIAADVFHDCDRVEVLQGDWQRIEEYGPYDLLVLDGGGQAKGDGTADPARLLTAGGTVVIDDFTPATTWPPQFNGAPDHSRLHWLQHPGLRAAELRLAADLSVIVGTHLPDS</sequence>
<dbReference type="EMBL" id="AP026073">
    <property type="protein sequence ID" value="BDM69721.1"/>
    <property type="molecule type" value="Genomic_DNA"/>
</dbReference>
<keyword evidence="2" id="KW-1185">Reference proteome</keyword>
<dbReference type="SUPFAM" id="SSF53335">
    <property type="entry name" value="S-adenosyl-L-methionine-dependent methyltransferases"/>
    <property type="match status" value="1"/>
</dbReference>
<dbReference type="Gene3D" id="3.40.50.150">
    <property type="entry name" value="Vaccinia Virus protein VP39"/>
    <property type="match status" value="1"/>
</dbReference>
<protein>
    <submittedName>
        <fullName evidence="1">Transferase</fullName>
    </submittedName>
</protein>
<dbReference type="Pfam" id="PF13578">
    <property type="entry name" value="Methyltransf_24"/>
    <property type="match status" value="1"/>
</dbReference>